<protein>
    <submittedName>
        <fullName evidence="2">4258_t:CDS:1</fullName>
    </submittedName>
</protein>
<comment type="caution">
    <text evidence="2">The sequence shown here is derived from an EMBL/GenBank/DDBJ whole genome shotgun (WGS) entry which is preliminary data.</text>
</comment>
<feature type="compositionally biased region" description="Polar residues" evidence="1">
    <location>
        <begin position="104"/>
        <end position="114"/>
    </location>
</feature>
<feature type="region of interest" description="Disordered" evidence="1">
    <location>
        <begin position="423"/>
        <end position="468"/>
    </location>
</feature>
<sequence length="468" mass="54610">MDLYCQNFAIRLIHYRDRQELHNTQNALQTAEATNQNLHTILEVPDMERSFMSGSSTDDSHYQRLEEGLERALEPGQKRSHMLDEILEENNSYSENSDETNNETQYFDTNSPDTYNQDINMATIPELANAIDGYLTPQDRQVLQNQIKQTTRQIRRKYDTQQQIIADLSQQNRTRRERREKQAYKFLCDYITRDLLKYQQKYQNEQALQQYLALVNNQLLNQNMAEARRLPTLKYVSTLLKPIPQYMGQMPLNDYCDMVIQAWAPAVPNMTALETANAQDFDDVKCEIIKERFQPFDTPDTYETRIRPLLGVANDDARILGTIKTYLSGDRELYSWMRTENPADQNHDQVQSGTLVPSYEKKNLSQAVSSSYNEMQKSFQAMLDKRDAEQKAEIEKRDAKHNTEMEKLKAEEEALQWLDKAFPPPIATKPERLRSSNQNDRIESKVDEIGQMTSQFGRMVLDNQPKNL</sequence>
<dbReference type="EMBL" id="CAJVPL010000335">
    <property type="protein sequence ID" value="CAG8484750.1"/>
    <property type="molecule type" value="Genomic_DNA"/>
</dbReference>
<proteinExistence type="predicted"/>
<organism evidence="2 3">
    <name type="scientific">Ambispora gerdemannii</name>
    <dbReference type="NCBI Taxonomy" id="144530"/>
    <lineage>
        <taxon>Eukaryota</taxon>
        <taxon>Fungi</taxon>
        <taxon>Fungi incertae sedis</taxon>
        <taxon>Mucoromycota</taxon>
        <taxon>Glomeromycotina</taxon>
        <taxon>Glomeromycetes</taxon>
        <taxon>Archaeosporales</taxon>
        <taxon>Ambisporaceae</taxon>
        <taxon>Ambispora</taxon>
    </lineage>
</organism>
<evidence type="ECO:0000313" key="2">
    <source>
        <dbReference type="EMBL" id="CAG8484750.1"/>
    </source>
</evidence>
<reference evidence="2" key="1">
    <citation type="submission" date="2021-06" db="EMBL/GenBank/DDBJ databases">
        <authorList>
            <person name="Kallberg Y."/>
            <person name="Tangrot J."/>
            <person name="Rosling A."/>
        </authorList>
    </citation>
    <scope>NUCLEOTIDE SEQUENCE</scope>
    <source>
        <strain evidence="2">MT106</strain>
    </source>
</reference>
<dbReference type="AlphaFoldDB" id="A0A9N8WC40"/>
<evidence type="ECO:0000256" key="1">
    <source>
        <dbReference type="SAM" id="MobiDB-lite"/>
    </source>
</evidence>
<dbReference type="Proteomes" id="UP000789831">
    <property type="component" value="Unassembled WGS sequence"/>
</dbReference>
<accession>A0A9N8WC40</accession>
<feature type="compositionally biased region" description="Basic and acidic residues" evidence="1">
    <location>
        <begin position="429"/>
        <end position="448"/>
    </location>
</feature>
<gene>
    <name evidence="2" type="ORF">AGERDE_LOCUS3422</name>
</gene>
<feature type="region of interest" description="Disordered" evidence="1">
    <location>
        <begin position="91"/>
        <end position="114"/>
    </location>
</feature>
<evidence type="ECO:0000313" key="3">
    <source>
        <dbReference type="Proteomes" id="UP000789831"/>
    </source>
</evidence>
<keyword evidence="3" id="KW-1185">Reference proteome</keyword>
<name>A0A9N8WC40_9GLOM</name>
<dbReference type="OrthoDB" id="2432658at2759"/>